<dbReference type="InterPro" id="IPR027417">
    <property type="entry name" value="P-loop_NTPase"/>
</dbReference>
<feature type="binding site" evidence="6">
    <location>
        <begin position="59"/>
        <end position="63"/>
    </location>
    <ligand>
        <name>GTP</name>
        <dbReference type="ChEBI" id="CHEBI:37565"/>
    </ligand>
</feature>
<dbReference type="GO" id="GO:0000028">
    <property type="term" value="P:ribosomal small subunit assembly"/>
    <property type="evidence" value="ECO:0007669"/>
    <property type="project" value="TreeGrafter"/>
</dbReference>
<organism evidence="11">
    <name type="scientific">Metamycoplasma salivarium</name>
    <name type="common">Mycoplasma salivarium</name>
    <dbReference type="NCBI Taxonomy" id="2124"/>
    <lineage>
        <taxon>Bacteria</taxon>
        <taxon>Bacillati</taxon>
        <taxon>Mycoplasmatota</taxon>
        <taxon>Mycoplasmoidales</taxon>
        <taxon>Metamycoplasmataceae</taxon>
        <taxon>Metamycoplasma</taxon>
    </lineage>
</organism>
<geneLocation type="plasmid" evidence="11">
    <name>2</name>
</geneLocation>
<keyword evidence="3 6" id="KW-0547">Nucleotide-binding</keyword>
<dbReference type="AlphaFoldDB" id="A0A448ZYU7"/>
<dbReference type="NCBIfam" id="TIGR00231">
    <property type="entry name" value="small_GTP"/>
    <property type="match status" value="1"/>
</dbReference>
<evidence type="ECO:0000256" key="3">
    <source>
        <dbReference type="ARBA" id="ARBA00022741"/>
    </source>
</evidence>
<comment type="subcellular location">
    <subcellularLocation>
        <location evidence="6">Cytoplasm</location>
    </subcellularLocation>
    <subcellularLocation>
        <location evidence="6">Cell membrane</location>
        <topology evidence="6">Peripheral membrane protein</topology>
    </subcellularLocation>
</comment>
<feature type="region of interest" description="G3" evidence="7">
    <location>
        <begin position="59"/>
        <end position="62"/>
    </location>
</feature>
<evidence type="ECO:0000259" key="9">
    <source>
        <dbReference type="PROSITE" id="PS50823"/>
    </source>
</evidence>
<evidence type="ECO:0000256" key="1">
    <source>
        <dbReference type="ARBA" id="ARBA00007921"/>
    </source>
</evidence>
<dbReference type="GO" id="GO:0003924">
    <property type="term" value="F:GTPase activity"/>
    <property type="evidence" value="ECO:0007669"/>
    <property type="project" value="UniProtKB-UniRule"/>
</dbReference>
<comment type="similarity">
    <text evidence="1 6 7 8">Belongs to the TRAFAC class TrmE-Era-EngA-EngB-Septin-like GTPase superfamily. Era GTPase family.</text>
</comment>
<dbReference type="GO" id="GO:0005886">
    <property type="term" value="C:plasma membrane"/>
    <property type="evidence" value="ECO:0007669"/>
    <property type="project" value="UniProtKB-SubCell"/>
</dbReference>
<dbReference type="RefSeq" id="WP_024544330.1">
    <property type="nucleotide sequence ID" value="NZ_BPLV01000002.1"/>
</dbReference>
<feature type="region of interest" description="G2" evidence="7">
    <location>
        <begin position="38"/>
        <end position="42"/>
    </location>
</feature>
<evidence type="ECO:0000256" key="4">
    <source>
        <dbReference type="ARBA" id="ARBA00022884"/>
    </source>
</evidence>
<dbReference type="GO" id="GO:0005525">
    <property type="term" value="F:GTP binding"/>
    <property type="evidence" value="ECO:0007669"/>
    <property type="project" value="UniProtKB-UniRule"/>
</dbReference>
<evidence type="ECO:0000256" key="7">
    <source>
        <dbReference type="PROSITE-ProRule" id="PRU01050"/>
    </source>
</evidence>
<accession>A0A448ZYU7</accession>
<evidence type="ECO:0000256" key="2">
    <source>
        <dbReference type="ARBA" id="ARBA00020484"/>
    </source>
</evidence>
<dbReference type="HAMAP" id="MF_00367">
    <property type="entry name" value="GTPase_Era"/>
    <property type="match status" value="1"/>
</dbReference>
<dbReference type="InterPro" id="IPR004044">
    <property type="entry name" value="KH_dom_type_2"/>
</dbReference>
<dbReference type="PANTHER" id="PTHR42698:SF1">
    <property type="entry name" value="GTPASE ERA, MITOCHONDRIAL"/>
    <property type="match status" value="1"/>
</dbReference>
<dbReference type="Pfam" id="PF01926">
    <property type="entry name" value="MMR_HSR1"/>
    <property type="match status" value="1"/>
</dbReference>
<gene>
    <name evidence="11" type="primary">era_2</name>
    <name evidence="6" type="synonym">era</name>
    <name evidence="11" type="ORF">NCTC10113_01303</name>
</gene>
<feature type="region of interest" description="G1" evidence="7">
    <location>
        <begin position="12"/>
        <end position="19"/>
    </location>
</feature>
<keyword evidence="4 6" id="KW-0694">RNA-binding</keyword>
<keyword evidence="5 6" id="KW-0342">GTP-binding</keyword>
<dbReference type="SUPFAM" id="SSF54814">
    <property type="entry name" value="Prokaryotic type KH domain (KH-domain type II)"/>
    <property type="match status" value="1"/>
</dbReference>
<dbReference type="PANTHER" id="PTHR42698">
    <property type="entry name" value="GTPASE ERA"/>
    <property type="match status" value="1"/>
</dbReference>
<dbReference type="PROSITE" id="PS51713">
    <property type="entry name" value="G_ERA"/>
    <property type="match status" value="1"/>
</dbReference>
<keyword evidence="11" id="KW-0614">Plasmid</keyword>
<name>A0A448ZYU7_METSV</name>
<dbReference type="InterPro" id="IPR015946">
    <property type="entry name" value="KH_dom-like_a/b"/>
</dbReference>
<evidence type="ECO:0000256" key="5">
    <source>
        <dbReference type="ARBA" id="ARBA00023134"/>
    </source>
</evidence>
<evidence type="ECO:0000256" key="6">
    <source>
        <dbReference type="HAMAP-Rule" id="MF_00367"/>
    </source>
</evidence>
<feature type="binding site" evidence="6">
    <location>
        <begin position="121"/>
        <end position="124"/>
    </location>
    <ligand>
        <name>GTP</name>
        <dbReference type="ChEBI" id="CHEBI:37565"/>
    </ligand>
</feature>
<feature type="region of interest" description="G5" evidence="7">
    <location>
        <begin position="150"/>
        <end position="152"/>
    </location>
</feature>
<keyword evidence="6" id="KW-0690">Ribosome biogenesis</keyword>
<keyword evidence="6" id="KW-0699">rRNA-binding</keyword>
<dbReference type="EMBL" id="LR214939">
    <property type="protein sequence ID" value="VEU56394.1"/>
    <property type="molecule type" value="Genomic_DNA"/>
</dbReference>
<dbReference type="InterPro" id="IPR009019">
    <property type="entry name" value="KH_sf_prok-type"/>
</dbReference>
<reference evidence="11" key="1">
    <citation type="submission" date="2019-01" db="EMBL/GenBank/DDBJ databases">
        <authorList>
            <consortium name="Pathogen Informatics"/>
        </authorList>
    </citation>
    <scope>NUCLEOTIDE SEQUENCE [LARGE SCALE GENOMIC DNA]</scope>
    <source>
        <strain evidence="11">NCTC10113</strain>
    </source>
</reference>
<proteinExistence type="inferred from homology"/>
<evidence type="ECO:0000313" key="11">
    <source>
        <dbReference type="EMBL" id="VEU56394.1"/>
    </source>
</evidence>
<keyword evidence="6" id="KW-0963">Cytoplasm</keyword>
<feature type="binding site" evidence="6">
    <location>
        <begin position="12"/>
        <end position="19"/>
    </location>
    <ligand>
        <name>GTP</name>
        <dbReference type="ChEBI" id="CHEBI:37565"/>
    </ligand>
</feature>
<evidence type="ECO:0000256" key="8">
    <source>
        <dbReference type="RuleBase" id="RU003761"/>
    </source>
</evidence>
<dbReference type="NCBIfam" id="NF000908">
    <property type="entry name" value="PRK00089.1"/>
    <property type="match status" value="1"/>
</dbReference>
<keyword evidence="6" id="KW-0472">Membrane</keyword>
<dbReference type="InterPro" id="IPR006073">
    <property type="entry name" value="GTP-bd"/>
</dbReference>
<dbReference type="Gene3D" id="3.30.300.20">
    <property type="match status" value="1"/>
</dbReference>
<dbReference type="CDD" id="cd22534">
    <property type="entry name" value="KH-II_Era"/>
    <property type="match status" value="1"/>
</dbReference>
<dbReference type="PROSITE" id="PS50823">
    <property type="entry name" value="KH_TYPE_2"/>
    <property type="match status" value="1"/>
</dbReference>
<comment type="subunit">
    <text evidence="6">Monomer.</text>
</comment>
<dbReference type="GO" id="GO:0070181">
    <property type="term" value="F:small ribosomal subunit rRNA binding"/>
    <property type="evidence" value="ECO:0007669"/>
    <property type="project" value="UniProtKB-UniRule"/>
</dbReference>
<keyword evidence="6" id="KW-1003">Cell membrane</keyword>
<dbReference type="PRINTS" id="PR00326">
    <property type="entry name" value="GTP1OBG"/>
</dbReference>
<dbReference type="GO" id="GO:0005829">
    <property type="term" value="C:cytosol"/>
    <property type="evidence" value="ECO:0007669"/>
    <property type="project" value="TreeGrafter"/>
</dbReference>
<evidence type="ECO:0000259" key="10">
    <source>
        <dbReference type="PROSITE" id="PS51713"/>
    </source>
</evidence>
<dbReference type="InterPro" id="IPR005662">
    <property type="entry name" value="GTPase_Era-like"/>
</dbReference>
<dbReference type="InterPro" id="IPR030388">
    <property type="entry name" value="G_ERA_dom"/>
</dbReference>
<dbReference type="Pfam" id="PF07650">
    <property type="entry name" value="KH_2"/>
    <property type="match status" value="1"/>
</dbReference>
<feature type="domain" description="KH type-2" evidence="9">
    <location>
        <begin position="202"/>
        <end position="278"/>
    </location>
</feature>
<comment type="function">
    <text evidence="6">An essential GTPase that binds both GDP and GTP, with rapid nucleotide exchange. Plays a role in 16S rRNA processing and 30S ribosomal subunit biogenesis and possibly also in cell cycle regulation and energy metabolism.</text>
</comment>
<dbReference type="InterPro" id="IPR005225">
    <property type="entry name" value="Small_GTP-bd"/>
</dbReference>
<sequence length="292" mass="33556">MNKKTCTVLLIGRPNVGKSTLLNKILNYEVAIVSKFAQTTRDQIKGIYNDDEYQLVFLDTPGMHKGQNLLSRRLNQKAIESLKSADLILFLTPANDEFGRGDNYILNLVKETKTPTIIVLTKIDLAKDKSLMNNKIETLKKMGIKDIFGVGFDYDQSYIDLLNEIKKYAIEQEVEFEDDIFTDSSMRFLAKEIIRESALSKLYDELPHSIAVEIDDFKEQENLFEIYATIYVKKESQKGILIGKNASMIKNISIDARQKMQRIFNSRIFLNIGVKVSEDWVNDENKIKKLGY</sequence>
<feature type="region of interest" description="G4" evidence="7">
    <location>
        <begin position="121"/>
        <end position="124"/>
    </location>
</feature>
<dbReference type="NCBIfam" id="TIGR00436">
    <property type="entry name" value="era"/>
    <property type="match status" value="1"/>
</dbReference>
<dbReference type="GO" id="GO:0043024">
    <property type="term" value="F:ribosomal small subunit binding"/>
    <property type="evidence" value="ECO:0007669"/>
    <property type="project" value="TreeGrafter"/>
</dbReference>
<dbReference type="CDD" id="cd04163">
    <property type="entry name" value="Era"/>
    <property type="match status" value="1"/>
</dbReference>
<dbReference type="Gene3D" id="3.40.50.300">
    <property type="entry name" value="P-loop containing nucleotide triphosphate hydrolases"/>
    <property type="match status" value="1"/>
</dbReference>
<dbReference type="SUPFAM" id="SSF52540">
    <property type="entry name" value="P-loop containing nucleoside triphosphate hydrolases"/>
    <property type="match status" value="1"/>
</dbReference>
<feature type="domain" description="Era-type G" evidence="10">
    <location>
        <begin position="4"/>
        <end position="171"/>
    </location>
</feature>
<protein>
    <recommendedName>
        <fullName evidence="2 6">GTPase Era</fullName>
    </recommendedName>
</protein>